<dbReference type="EMBL" id="KL367543">
    <property type="protein sequence ID" value="KFD65159.1"/>
    <property type="molecule type" value="Genomic_DNA"/>
</dbReference>
<feature type="region of interest" description="Disordered" evidence="1">
    <location>
        <begin position="97"/>
        <end position="131"/>
    </location>
</feature>
<evidence type="ECO:0000313" key="5">
    <source>
        <dbReference type="EMBL" id="KFD65159.1"/>
    </source>
</evidence>
<feature type="transmembrane region" description="Helical" evidence="2">
    <location>
        <begin position="137"/>
        <end position="161"/>
    </location>
</feature>
<evidence type="ECO:0000313" key="4">
    <source>
        <dbReference type="EMBL" id="KFD52134.1"/>
    </source>
</evidence>
<dbReference type="Proteomes" id="UP000030764">
    <property type="component" value="Unassembled WGS sequence"/>
</dbReference>
<keyword evidence="6" id="KW-1185">Reference proteome</keyword>
<keyword evidence="3" id="KW-0732">Signal</keyword>
<accession>A0A085M4I8</accession>
<reference evidence="4 6" key="1">
    <citation type="journal article" date="2014" name="Nat. Genet.">
        <title>Genome and transcriptome of the porcine whipworm Trichuris suis.</title>
        <authorList>
            <person name="Jex A.R."/>
            <person name="Nejsum P."/>
            <person name="Schwarz E.M."/>
            <person name="Hu L."/>
            <person name="Young N.D."/>
            <person name="Hall R.S."/>
            <person name="Korhonen P.K."/>
            <person name="Liao S."/>
            <person name="Thamsborg S."/>
            <person name="Xia J."/>
            <person name="Xu P."/>
            <person name="Wang S."/>
            <person name="Scheerlinck J.P."/>
            <person name="Hofmann A."/>
            <person name="Sternberg P.W."/>
            <person name="Wang J."/>
            <person name="Gasser R.B."/>
        </authorList>
    </citation>
    <scope>NUCLEOTIDE SEQUENCE [LARGE SCALE GENOMIC DNA]</scope>
    <source>
        <strain evidence="5">DCEP-RM93F</strain>
        <strain evidence="4">DCEP-RM93M</strain>
    </source>
</reference>
<proteinExistence type="predicted"/>
<name>A0A085M4I8_9BILA</name>
<gene>
    <name evidence="4" type="ORF">M513_06979</name>
    <name evidence="5" type="ORF">M514_06979</name>
</gene>
<keyword evidence="2" id="KW-0472">Membrane</keyword>
<feature type="chain" id="PRO_5010405217" evidence="3">
    <location>
        <begin position="19"/>
        <end position="170"/>
    </location>
</feature>
<evidence type="ECO:0000256" key="3">
    <source>
        <dbReference type="SAM" id="SignalP"/>
    </source>
</evidence>
<keyword evidence="2" id="KW-1133">Transmembrane helix</keyword>
<evidence type="ECO:0000256" key="1">
    <source>
        <dbReference type="SAM" id="MobiDB-lite"/>
    </source>
</evidence>
<protein>
    <submittedName>
        <fullName evidence="4">Uncharacterized protein</fullName>
    </submittedName>
</protein>
<dbReference type="Proteomes" id="UP000030758">
    <property type="component" value="Unassembled WGS sequence"/>
</dbReference>
<dbReference type="AlphaFoldDB" id="A0A085M4I8"/>
<keyword evidence="2" id="KW-0812">Transmembrane</keyword>
<evidence type="ECO:0000313" key="6">
    <source>
        <dbReference type="Proteomes" id="UP000030764"/>
    </source>
</evidence>
<sequence>MPFWCQLLFLPLWALVEANWTISNGAVPTEELLPGSMVQQDDEDFENEGSGYPYSPPASTIVPVAVDSFGTTTILPSTTRFNGTLFQEISTIRPVIRPTVQSGDEPSLPRSTPAAAPSESEGPSGDEEKSEELSTALIVGITVSCIVVSGLCVAMIVYTVLRTRRRRRAG</sequence>
<feature type="signal peptide" evidence="3">
    <location>
        <begin position="1"/>
        <end position="18"/>
    </location>
</feature>
<dbReference type="EMBL" id="KL363231">
    <property type="protein sequence ID" value="KFD52134.1"/>
    <property type="molecule type" value="Genomic_DNA"/>
</dbReference>
<organism evidence="4 6">
    <name type="scientific">Trichuris suis</name>
    <name type="common">pig whipworm</name>
    <dbReference type="NCBI Taxonomy" id="68888"/>
    <lineage>
        <taxon>Eukaryota</taxon>
        <taxon>Metazoa</taxon>
        <taxon>Ecdysozoa</taxon>
        <taxon>Nematoda</taxon>
        <taxon>Enoplea</taxon>
        <taxon>Dorylaimia</taxon>
        <taxon>Trichinellida</taxon>
        <taxon>Trichuridae</taxon>
        <taxon>Trichuris</taxon>
    </lineage>
</organism>
<evidence type="ECO:0000256" key="2">
    <source>
        <dbReference type="SAM" id="Phobius"/>
    </source>
</evidence>